<keyword evidence="6 9" id="KW-0418">Kinase</keyword>
<dbReference type="AlphaFoldDB" id="A0A7G5IF57"/>
<dbReference type="Pfam" id="PF00370">
    <property type="entry name" value="FGGY_N"/>
    <property type="match status" value="1"/>
</dbReference>
<sequence length="484" mass="50126">MQPLILAIDEGTTSTRALAFDLNGGIVASHGVALTQHYPQPGWVEHDADEIWEHTLASIQTVLAEVGRVAAIGLTNQRETIAFWSRASGRPLAPAIVWQDRRTADITARLKAGGQEPAVQAATGLLLDPYFSASKIGWALAHWPAVAEAAARGDLAVGTIDSWLVWKLTEGRTHISDATNASRTLLMDLKTRQWRPDLCALFGVPAAALPAIVPSAGALAETRLFGAPIPITGIAGDQQAASIGQACLSPGMVKTTYGTGIFMLAHAGAAPPISRSRLLATLAAETDAPSYALEGSIFIGGDAVKWLRDGLGILHTAAESEALAASVADSGGVTFVPAFAGLGAPHWNPRATGMLTGITGGTTRAHIVRATLEAMGMQTADLLDAMAGDGVRPGVMKVDGGMVANNWLCQDLADATGLVVERPRCIETTAMGAAMLAAVGAGHFADLTVAAAAMVAPDARFEPREGDRAGRRAAWAAAIAKVLA</sequence>
<dbReference type="PIRSF" id="PIRSF000538">
    <property type="entry name" value="GlpK"/>
    <property type="match status" value="1"/>
</dbReference>
<dbReference type="InterPro" id="IPR000577">
    <property type="entry name" value="Carb_kinase_FGGY"/>
</dbReference>
<dbReference type="PANTHER" id="PTHR10196">
    <property type="entry name" value="SUGAR KINASE"/>
    <property type="match status" value="1"/>
</dbReference>
<keyword evidence="5" id="KW-0547">Nucleotide-binding</keyword>
<dbReference type="InterPro" id="IPR043129">
    <property type="entry name" value="ATPase_NBD"/>
</dbReference>
<evidence type="ECO:0000256" key="1">
    <source>
        <dbReference type="ARBA" id="ARBA00005190"/>
    </source>
</evidence>
<keyword evidence="8" id="KW-0067">ATP-binding</keyword>
<evidence type="ECO:0000256" key="2">
    <source>
        <dbReference type="ARBA" id="ARBA00009156"/>
    </source>
</evidence>
<gene>
    <name evidence="12" type="primary">glpK</name>
    <name evidence="12" type="ORF">H3309_11520</name>
</gene>
<evidence type="ECO:0000313" key="13">
    <source>
        <dbReference type="Proteomes" id="UP000515292"/>
    </source>
</evidence>
<proteinExistence type="inferred from homology"/>
<keyword evidence="4 9" id="KW-0808">Transferase</keyword>
<dbReference type="Pfam" id="PF02782">
    <property type="entry name" value="FGGY_C"/>
    <property type="match status" value="1"/>
</dbReference>
<dbReference type="EMBL" id="CP059851">
    <property type="protein sequence ID" value="QMW21999.1"/>
    <property type="molecule type" value="Genomic_DNA"/>
</dbReference>
<dbReference type="Proteomes" id="UP000515292">
    <property type="component" value="Chromosome"/>
</dbReference>
<feature type="domain" description="Carbohydrate kinase FGGY N-terminal" evidence="10">
    <location>
        <begin position="5"/>
        <end position="244"/>
    </location>
</feature>
<dbReference type="PANTHER" id="PTHR10196:SF78">
    <property type="entry name" value="GLYCEROL KINASE"/>
    <property type="match status" value="1"/>
</dbReference>
<comment type="pathway">
    <text evidence="1">Polyol metabolism; glycerol degradation via glycerol kinase pathway; sn-glycerol 3-phosphate from glycerol: step 1/1.</text>
</comment>
<comment type="similarity">
    <text evidence="2 9">Belongs to the FGGY kinase family.</text>
</comment>
<dbReference type="EC" id="2.7.1.30" evidence="3"/>
<evidence type="ECO:0000256" key="8">
    <source>
        <dbReference type="ARBA" id="ARBA00022840"/>
    </source>
</evidence>
<protein>
    <recommendedName>
        <fullName evidence="3">glycerol kinase</fullName>
        <ecNumber evidence="3">2.7.1.30</ecNumber>
    </recommendedName>
</protein>
<dbReference type="GO" id="GO:0004370">
    <property type="term" value="F:glycerol kinase activity"/>
    <property type="evidence" value="ECO:0007669"/>
    <property type="project" value="UniProtKB-EC"/>
</dbReference>
<evidence type="ECO:0000256" key="5">
    <source>
        <dbReference type="ARBA" id="ARBA00022741"/>
    </source>
</evidence>
<evidence type="ECO:0000256" key="4">
    <source>
        <dbReference type="ARBA" id="ARBA00022679"/>
    </source>
</evidence>
<dbReference type="NCBIfam" id="NF000756">
    <property type="entry name" value="PRK00047.1"/>
    <property type="match status" value="1"/>
</dbReference>
<dbReference type="Gene3D" id="3.30.420.40">
    <property type="match status" value="2"/>
</dbReference>
<name>A0A7G5IF57_9SPHN</name>
<evidence type="ECO:0000313" key="12">
    <source>
        <dbReference type="EMBL" id="QMW21999.1"/>
    </source>
</evidence>
<dbReference type="RefSeq" id="WP_182294844.1">
    <property type="nucleotide sequence ID" value="NZ_CP059851.1"/>
</dbReference>
<dbReference type="FunFam" id="3.30.420.40:FF:000086">
    <property type="entry name" value="Glycerol kinase"/>
    <property type="match status" value="1"/>
</dbReference>
<keyword evidence="13" id="KW-1185">Reference proteome</keyword>
<feature type="domain" description="Carbohydrate kinase FGGY C-terminal" evidence="11">
    <location>
        <begin position="254"/>
        <end position="440"/>
    </location>
</feature>
<dbReference type="SUPFAM" id="SSF53067">
    <property type="entry name" value="Actin-like ATPase domain"/>
    <property type="match status" value="2"/>
</dbReference>
<dbReference type="InterPro" id="IPR018485">
    <property type="entry name" value="FGGY_C"/>
</dbReference>
<dbReference type="KEGG" id="sand:H3309_11520"/>
<keyword evidence="7" id="KW-0319">Glycerol metabolism</keyword>
<evidence type="ECO:0000256" key="6">
    <source>
        <dbReference type="ARBA" id="ARBA00022777"/>
    </source>
</evidence>
<dbReference type="GO" id="GO:0019563">
    <property type="term" value="P:glycerol catabolic process"/>
    <property type="evidence" value="ECO:0007669"/>
    <property type="project" value="TreeGrafter"/>
</dbReference>
<dbReference type="InterPro" id="IPR018484">
    <property type="entry name" value="FGGY_N"/>
</dbReference>
<dbReference type="GO" id="GO:0005829">
    <property type="term" value="C:cytosol"/>
    <property type="evidence" value="ECO:0007669"/>
    <property type="project" value="TreeGrafter"/>
</dbReference>
<evidence type="ECO:0000256" key="3">
    <source>
        <dbReference type="ARBA" id="ARBA00012099"/>
    </source>
</evidence>
<organism evidence="12 13">
    <name type="scientific">Sandaracinobacteroides saxicola</name>
    <dbReference type="NCBI Taxonomy" id="2759707"/>
    <lineage>
        <taxon>Bacteria</taxon>
        <taxon>Pseudomonadati</taxon>
        <taxon>Pseudomonadota</taxon>
        <taxon>Alphaproteobacteria</taxon>
        <taxon>Sphingomonadales</taxon>
        <taxon>Sphingosinicellaceae</taxon>
        <taxon>Sandaracinobacteroides</taxon>
    </lineage>
</organism>
<dbReference type="InterPro" id="IPR018483">
    <property type="entry name" value="Carb_kinase_FGGY_CS"/>
</dbReference>
<reference evidence="12 13" key="1">
    <citation type="submission" date="2020-07" db="EMBL/GenBank/DDBJ databases">
        <title>Complete genome sequence for Sandaracinobacter sp. M6.</title>
        <authorList>
            <person name="Tang Y."/>
            <person name="Liu Q."/>
            <person name="Guo Z."/>
            <person name="Lei P."/>
            <person name="Huang B."/>
        </authorList>
    </citation>
    <scope>NUCLEOTIDE SEQUENCE [LARGE SCALE GENOMIC DNA]</scope>
    <source>
        <strain evidence="12 13">M6</strain>
    </source>
</reference>
<evidence type="ECO:0000256" key="9">
    <source>
        <dbReference type="RuleBase" id="RU003733"/>
    </source>
</evidence>
<dbReference type="GO" id="GO:0005524">
    <property type="term" value="F:ATP binding"/>
    <property type="evidence" value="ECO:0007669"/>
    <property type="project" value="UniProtKB-KW"/>
</dbReference>
<evidence type="ECO:0000259" key="11">
    <source>
        <dbReference type="Pfam" id="PF02782"/>
    </source>
</evidence>
<accession>A0A7G5IF57</accession>
<evidence type="ECO:0000259" key="10">
    <source>
        <dbReference type="Pfam" id="PF00370"/>
    </source>
</evidence>
<evidence type="ECO:0000256" key="7">
    <source>
        <dbReference type="ARBA" id="ARBA00022798"/>
    </source>
</evidence>
<dbReference type="PROSITE" id="PS00445">
    <property type="entry name" value="FGGY_KINASES_2"/>
    <property type="match status" value="1"/>
</dbReference>